<comment type="caution">
    <text evidence="2">The sequence shown here is derived from an EMBL/GenBank/DDBJ whole genome shotgun (WGS) entry which is preliminary data.</text>
</comment>
<dbReference type="OrthoDB" id="5419130at2759"/>
<gene>
    <name evidence="2" type="ORF">C7212DRAFT_364751</name>
</gene>
<feature type="compositionally biased region" description="Polar residues" evidence="1">
    <location>
        <begin position="377"/>
        <end position="386"/>
    </location>
</feature>
<reference evidence="2 3" key="1">
    <citation type="submission" date="2018-03" db="EMBL/GenBank/DDBJ databases">
        <title>Genomes of Pezizomycetes fungi and the evolution of truffles.</title>
        <authorList>
            <person name="Murat C."/>
            <person name="Payen T."/>
            <person name="Noel B."/>
            <person name="Kuo A."/>
            <person name="Martin F.M."/>
        </authorList>
    </citation>
    <scope>NUCLEOTIDE SEQUENCE [LARGE SCALE GENOMIC DNA]</scope>
    <source>
        <strain evidence="2">091103-1</strain>
    </source>
</reference>
<feature type="compositionally biased region" description="Polar residues" evidence="1">
    <location>
        <begin position="275"/>
        <end position="284"/>
    </location>
</feature>
<feature type="region of interest" description="Disordered" evidence="1">
    <location>
        <begin position="66"/>
        <end position="101"/>
    </location>
</feature>
<name>A0A317SMU8_9PEZI</name>
<keyword evidence="3" id="KW-1185">Reference proteome</keyword>
<dbReference type="AlphaFoldDB" id="A0A317SMU8"/>
<feature type="compositionally biased region" description="Basic residues" evidence="1">
    <location>
        <begin position="305"/>
        <end position="318"/>
    </location>
</feature>
<organism evidence="2 3">
    <name type="scientific">Tuber magnatum</name>
    <name type="common">white Piedmont truffle</name>
    <dbReference type="NCBI Taxonomy" id="42249"/>
    <lineage>
        <taxon>Eukaryota</taxon>
        <taxon>Fungi</taxon>
        <taxon>Dikarya</taxon>
        <taxon>Ascomycota</taxon>
        <taxon>Pezizomycotina</taxon>
        <taxon>Pezizomycetes</taxon>
        <taxon>Pezizales</taxon>
        <taxon>Tuberaceae</taxon>
        <taxon>Tuber</taxon>
    </lineage>
</organism>
<proteinExistence type="predicted"/>
<accession>A0A317SMU8</accession>
<feature type="region of interest" description="Disordered" evidence="1">
    <location>
        <begin position="1"/>
        <end position="54"/>
    </location>
</feature>
<feature type="region of interest" description="Disordered" evidence="1">
    <location>
        <begin position="118"/>
        <end position="349"/>
    </location>
</feature>
<sequence length="768" mass="83498">MDGLDTRASTKKRKAREAPETLVEANKKTKLYNTTNRSSHNAVGNNQNWQEEDTATLTTTDLKITKASSAKKSAPKARVNASKTGSKISKATTKLGGDDAQKVAETKISKYSFNLTKPLKRKSIRDGSDEELESRVPAKKAKVGESLKGEATGGIIVKARTPGRTVGDTEAIIVDSSSESSESSESEDETQITAPEEPIKAKVCKDKPALDAGREKPTKGKLASNASLGRSKPRIPSMRDALDEGSIDVVENTVQAAGAPNASGAKGVHQGGNDGTSSQTSKFSKAQKIVINASEGEGENNQGKTKAKIPHKGSKNRKASKDETSTNGIVEVDEDHKTPNSEKAKDNLTTSTKSVAISVGQEAGGVLGRGGSASGNDLPSITSGASSLEGRTGRRTSGEQISNVEPPRNPFIVSDPNKPRPRGLGRAHFEETPAYKNLMEVANLVKRAARILTKKLVSAKAASKDSSTDALPNATADACEKVEKFLRIYSPQVKFLNTEEYMGLLKAAVQCLGDVETSELPDHDFQKVLCTFLDGMKLSESQAITLGLYPILELYKADGEFGEINPDVMQLIASINASLVKRSKAAEERLVDPDYVPEDYLAKMQKRILAMGNVSKPISDDWERFLKDSAPPSSTRRAQRLSLVDQVIPTCQPLSTVTNPKPTKNKGNWEKNHMVSKLISRDRSNRRLEKKMRNVHKIVREHKTYEAEQDDGEPMVHRSCRRPARFDDTEEARQILEYDAYGRPIGLVDAEQAGESMVYSSFDNTLQF</sequence>
<feature type="compositionally biased region" description="Polar residues" evidence="1">
    <location>
        <begin position="31"/>
        <end position="49"/>
    </location>
</feature>
<dbReference type="Proteomes" id="UP000246991">
    <property type="component" value="Unassembled WGS sequence"/>
</dbReference>
<feature type="compositionally biased region" description="Basic and acidic residues" evidence="1">
    <location>
        <begin position="197"/>
        <end position="218"/>
    </location>
</feature>
<evidence type="ECO:0000313" key="2">
    <source>
        <dbReference type="EMBL" id="PWW75000.1"/>
    </source>
</evidence>
<protein>
    <submittedName>
        <fullName evidence="2">Uncharacterized protein</fullName>
    </submittedName>
</protein>
<dbReference type="EMBL" id="PYWC01000053">
    <property type="protein sequence ID" value="PWW75000.1"/>
    <property type="molecule type" value="Genomic_DNA"/>
</dbReference>
<feature type="compositionally biased region" description="Basic and acidic residues" evidence="1">
    <location>
        <begin position="334"/>
        <end position="346"/>
    </location>
</feature>
<evidence type="ECO:0000313" key="3">
    <source>
        <dbReference type="Proteomes" id="UP000246991"/>
    </source>
</evidence>
<feature type="region of interest" description="Disordered" evidence="1">
    <location>
        <begin position="366"/>
        <end position="422"/>
    </location>
</feature>
<evidence type="ECO:0000256" key="1">
    <source>
        <dbReference type="SAM" id="MobiDB-lite"/>
    </source>
</evidence>
<feature type="compositionally biased region" description="Polar residues" evidence="1">
    <location>
        <begin position="81"/>
        <end position="92"/>
    </location>
</feature>